<dbReference type="CDD" id="cd00138">
    <property type="entry name" value="PLDc_SF"/>
    <property type="match status" value="1"/>
</dbReference>
<dbReference type="eggNOG" id="arCOG02039">
    <property type="taxonomic scope" value="Archaea"/>
</dbReference>
<feature type="domain" description="PLD phosphodiesterase" evidence="2">
    <location>
        <begin position="362"/>
        <end position="389"/>
    </location>
</feature>
<keyword evidence="1" id="KW-0812">Transmembrane</keyword>
<evidence type="ECO:0000256" key="1">
    <source>
        <dbReference type="SAM" id="Phobius"/>
    </source>
</evidence>
<dbReference type="Proteomes" id="UP000008136">
    <property type="component" value="Chromosome"/>
</dbReference>
<keyword evidence="1" id="KW-0472">Membrane</keyword>
<dbReference type="Pfam" id="PF13091">
    <property type="entry name" value="PLDc_2"/>
    <property type="match status" value="1"/>
</dbReference>
<dbReference type="SUPFAM" id="SSF56024">
    <property type="entry name" value="Phospholipase D/nuclease"/>
    <property type="match status" value="1"/>
</dbReference>
<protein>
    <submittedName>
        <fullName evidence="3">Phosphatidylserine/phosphatidylglycerophosphate/ cardiolipin synthase-like protein</fullName>
    </submittedName>
</protein>
<dbReference type="PANTHER" id="PTHR21248">
    <property type="entry name" value="CARDIOLIPIN SYNTHASE"/>
    <property type="match status" value="1"/>
</dbReference>
<dbReference type="EMBL" id="CP002588">
    <property type="protein sequence ID" value="AEA47750.1"/>
    <property type="molecule type" value="Genomic_DNA"/>
</dbReference>
<evidence type="ECO:0000313" key="3">
    <source>
        <dbReference type="EMBL" id="AEA47750.1"/>
    </source>
</evidence>
<dbReference type="Gene3D" id="3.30.870.10">
    <property type="entry name" value="Endonuclease Chain A"/>
    <property type="match status" value="1"/>
</dbReference>
<evidence type="ECO:0000259" key="2">
    <source>
        <dbReference type="PROSITE" id="PS50035"/>
    </source>
</evidence>
<dbReference type="STRING" id="693661.Arcve_1753"/>
<dbReference type="InterPro" id="IPR025202">
    <property type="entry name" value="PLD-like_dom"/>
</dbReference>
<dbReference type="PROSITE" id="PS50035">
    <property type="entry name" value="PLD"/>
    <property type="match status" value="1"/>
</dbReference>
<dbReference type="GO" id="GO:0030572">
    <property type="term" value="F:phosphatidyltransferase activity"/>
    <property type="evidence" value="ECO:0007669"/>
    <property type="project" value="UniProtKB-ARBA"/>
</dbReference>
<evidence type="ECO:0000313" key="4">
    <source>
        <dbReference type="Proteomes" id="UP000008136"/>
    </source>
</evidence>
<dbReference type="KEGG" id="ave:Arcve_1753"/>
<keyword evidence="4" id="KW-1185">Reference proteome</keyword>
<gene>
    <name evidence="3" type="ordered locus">Arcve_1753</name>
</gene>
<organism evidence="3 4">
    <name type="scientific">Archaeoglobus veneficus (strain DSM 11195 / SNP6)</name>
    <dbReference type="NCBI Taxonomy" id="693661"/>
    <lineage>
        <taxon>Archaea</taxon>
        <taxon>Methanobacteriati</taxon>
        <taxon>Methanobacteriota</taxon>
        <taxon>Archaeoglobi</taxon>
        <taxon>Archaeoglobales</taxon>
        <taxon>Archaeoglobaceae</taxon>
        <taxon>Archaeoglobus</taxon>
    </lineage>
</organism>
<dbReference type="AlphaFoldDB" id="F2KQL7"/>
<sequence>MQCIARRYLNFVPSYLEKSINHQAILKFVKKICIVLLLLMCAGVAKGEVVVSVSADYTFISPELVRDTFTLTFKNMDENTTFLSLELPMQLIVENFSVKDIPAGHLSYDVKTLNGGKILLLRISKPLSPFEEYKVVLEGNVRGLTDTLGNGMYRFTAVEYPEYFNSIGIPVDSIHISVVFPQKFLYTYRVTSVSSNSQIFYSPYNSVQKVEWDFVNPKSQVVAFIQFEEILNFMTLNILGASMVFGAFLILLYMSYRSEKKYKQMKVLVGTPWGGDIVSKLREMLGKAKEEILITSPHIYYTDWLTAELKPAIDRGVRVRIITWPSYDRKPFRSVEEVYEDKKQYFTLKRFLEMFPQGTVRLNDNIHAKMAVVDGKEVLITTANLTQTGLWENYEIGFWADNEELAKQAKSFFETVWNSEDTIELDEDTLEPKIAWAEIMDRKRKREVKE</sequence>
<dbReference type="HOGENOM" id="CLU_607807_0_0_2"/>
<name>F2KQL7_ARCVS</name>
<dbReference type="PANTHER" id="PTHR21248:SF22">
    <property type="entry name" value="PHOSPHOLIPASE D"/>
    <property type="match status" value="1"/>
</dbReference>
<dbReference type="InterPro" id="IPR001736">
    <property type="entry name" value="PLipase_D/transphosphatidylase"/>
</dbReference>
<feature type="transmembrane region" description="Helical" evidence="1">
    <location>
        <begin position="233"/>
        <end position="256"/>
    </location>
</feature>
<keyword evidence="1" id="KW-1133">Transmembrane helix</keyword>
<proteinExistence type="predicted"/>
<reference evidence="3 4" key="1">
    <citation type="submission" date="2011-03" db="EMBL/GenBank/DDBJ databases">
        <title>The complete genome of Archaeoglobus veneficus SNP6.</title>
        <authorList>
            <consortium name="US DOE Joint Genome Institute (JGI-PGF)"/>
            <person name="Lucas S."/>
            <person name="Copeland A."/>
            <person name="Lapidus A."/>
            <person name="Bruce D."/>
            <person name="Goodwin L."/>
            <person name="Pitluck S."/>
            <person name="Kyrpides N."/>
            <person name="Mavromatis K."/>
            <person name="Pagani I."/>
            <person name="Ivanova N."/>
            <person name="Mikhailova N."/>
            <person name="Lu M."/>
            <person name="Detter J.C."/>
            <person name="Tapia R."/>
            <person name="Han C."/>
            <person name="Land M."/>
            <person name="Hauser L."/>
            <person name="Markowitz V."/>
            <person name="Cheng J.-F."/>
            <person name="Hugenholtz P."/>
            <person name="Woyke T."/>
            <person name="Wu D."/>
            <person name="Spring S."/>
            <person name="Brambilla E."/>
            <person name="Klenk H.-P."/>
            <person name="Eisen J.A."/>
        </authorList>
    </citation>
    <scope>NUCLEOTIDE SEQUENCE [LARGE SCALE GENOMIC DNA]</scope>
    <source>
        <strain>SNP6</strain>
    </source>
</reference>
<accession>F2KQL7</accession>
<dbReference type="GO" id="GO:0032049">
    <property type="term" value="P:cardiolipin biosynthetic process"/>
    <property type="evidence" value="ECO:0007669"/>
    <property type="project" value="UniProtKB-ARBA"/>
</dbReference>